<accession>A0ABX1QEY7</accession>
<dbReference type="Gene3D" id="3.10.129.10">
    <property type="entry name" value="Hotdog Thioesterase"/>
    <property type="match status" value="1"/>
</dbReference>
<dbReference type="EMBL" id="WTVQ01000046">
    <property type="protein sequence ID" value="NMG77003.1"/>
    <property type="molecule type" value="Genomic_DNA"/>
</dbReference>
<name>A0ABX1QEY7_9RHOO</name>
<dbReference type="PRINTS" id="PR01483">
    <property type="entry name" value="FASYNTHASE"/>
</dbReference>
<proteinExistence type="predicted"/>
<feature type="domain" description="MaoC-like" evidence="1">
    <location>
        <begin position="27"/>
        <end position="121"/>
    </location>
</feature>
<keyword evidence="3" id="KW-1185">Reference proteome</keyword>
<dbReference type="CDD" id="cd03449">
    <property type="entry name" value="R_hydratase"/>
    <property type="match status" value="1"/>
</dbReference>
<organism evidence="2 3">
    <name type="scientific">Aromatoleum diolicum</name>
    <dbReference type="NCBI Taxonomy" id="75796"/>
    <lineage>
        <taxon>Bacteria</taxon>
        <taxon>Pseudomonadati</taxon>
        <taxon>Pseudomonadota</taxon>
        <taxon>Betaproteobacteria</taxon>
        <taxon>Rhodocyclales</taxon>
        <taxon>Rhodocyclaceae</taxon>
        <taxon>Aromatoleum</taxon>
    </lineage>
</organism>
<gene>
    <name evidence="2" type="ORF">GPA25_19810</name>
</gene>
<sequence length="149" mass="15914">MSEQTRDFSEFYGYQFEDLKIGMTAAVGRTVGEADILMFAGVSGDTNPVHLDGEFADASMFGGRIAHGMLSASYISTVFATKLPGPGCIYLAQTLKFKAPVKAGDTVVARVTVKELITAKRRVLFDTVCTVAGKVVLEGEAEILVPARS</sequence>
<comment type="caution">
    <text evidence="2">The sequence shown here is derived from an EMBL/GenBank/DDBJ whole genome shotgun (WGS) entry which is preliminary data.</text>
</comment>
<dbReference type="InterPro" id="IPR050965">
    <property type="entry name" value="UPF0336/Enoyl-CoA_hydratase"/>
</dbReference>
<evidence type="ECO:0000313" key="3">
    <source>
        <dbReference type="Proteomes" id="UP000648984"/>
    </source>
</evidence>
<dbReference type="InterPro" id="IPR003965">
    <property type="entry name" value="Fatty_acid_synthase"/>
</dbReference>
<dbReference type="PANTHER" id="PTHR43437:SF3">
    <property type="entry name" value="HYDROXYACYL-THIOESTER DEHYDRATASE TYPE 2, MITOCHONDRIAL"/>
    <property type="match status" value="1"/>
</dbReference>
<dbReference type="PANTHER" id="PTHR43437">
    <property type="entry name" value="HYDROXYACYL-THIOESTER DEHYDRATASE TYPE 2, MITOCHONDRIAL-RELATED"/>
    <property type="match status" value="1"/>
</dbReference>
<dbReference type="InterPro" id="IPR029069">
    <property type="entry name" value="HotDog_dom_sf"/>
</dbReference>
<dbReference type="Pfam" id="PF01575">
    <property type="entry name" value="MaoC_dehydratas"/>
    <property type="match status" value="1"/>
</dbReference>
<evidence type="ECO:0000259" key="1">
    <source>
        <dbReference type="Pfam" id="PF01575"/>
    </source>
</evidence>
<dbReference type="Proteomes" id="UP000648984">
    <property type="component" value="Unassembled WGS sequence"/>
</dbReference>
<evidence type="ECO:0000313" key="2">
    <source>
        <dbReference type="EMBL" id="NMG77003.1"/>
    </source>
</evidence>
<dbReference type="SUPFAM" id="SSF54637">
    <property type="entry name" value="Thioesterase/thiol ester dehydrase-isomerase"/>
    <property type="match status" value="1"/>
</dbReference>
<protein>
    <submittedName>
        <fullName evidence="2">(R)-hydratase</fullName>
    </submittedName>
</protein>
<dbReference type="InterPro" id="IPR002539">
    <property type="entry name" value="MaoC-like_dom"/>
</dbReference>
<dbReference type="RefSeq" id="WP_169262136.1">
    <property type="nucleotide sequence ID" value="NZ_WTVQ01000046.1"/>
</dbReference>
<reference evidence="2 3" key="1">
    <citation type="submission" date="2019-12" db="EMBL/GenBank/DDBJ databases">
        <title>Comparative genomics gives insights into the taxonomy of the Azoarcus-Aromatoleum group and reveals separate origins of nif in the plant-associated Azoarcus and non-plant-associated Aromatoleum sub-groups.</title>
        <authorList>
            <person name="Lafos M."/>
            <person name="Maluk M."/>
            <person name="Batista M."/>
            <person name="Junghare M."/>
            <person name="Carmona M."/>
            <person name="Faoro H."/>
            <person name="Cruz L.M."/>
            <person name="Battistoni F."/>
            <person name="De Souza E."/>
            <person name="Pedrosa F."/>
            <person name="Chen W.-M."/>
            <person name="Poole P.S."/>
            <person name="Dixon R.A."/>
            <person name="James E.K."/>
        </authorList>
    </citation>
    <scope>NUCLEOTIDE SEQUENCE [LARGE SCALE GENOMIC DNA]</scope>
    <source>
        <strain evidence="2 3">22Lin</strain>
    </source>
</reference>